<comment type="caution">
    <text evidence="1">The sequence shown here is derived from an EMBL/GenBank/DDBJ whole genome shotgun (WGS) entry which is preliminary data.</text>
</comment>
<dbReference type="Proteomes" id="UP000438476">
    <property type="component" value="Unassembled WGS sequence"/>
</dbReference>
<sequence>MVAKLLAMSTGLSFRYQHDGDPNDDFGWLDVEVKGEQFSGKGGFWVQWQDVRDFGEKLATYPIVQDAPVEASWGYEPWEGDSLVVSVSVAPADTRGNLSVQVWLRDYTEKGEGKPLNCVRTTFKTNYPDLENFRQGIAQLMDGKSDEAILVGQ</sequence>
<reference evidence="1 2" key="1">
    <citation type="submission" date="2019-12" db="EMBL/GenBank/DDBJ databases">
        <title>Genomic-based taxomic classification of the family Erythrobacteraceae.</title>
        <authorList>
            <person name="Xu L."/>
        </authorList>
    </citation>
    <scope>NUCLEOTIDE SEQUENCE [LARGE SCALE GENOMIC DNA]</scope>
    <source>
        <strain evidence="1 2">LMG 29518</strain>
    </source>
</reference>
<keyword evidence="2" id="KW-1185">Reference proteome</keyword>
<dbReference type="OrthoDB" id="7564361at2"/>
<evidence type="ECO:0000313" key="1">
    <source>
        <dbReference type="EMBL" id="MXO66371.1"/>
    </source>
</evidence>
<dbReference type="EMBL" id="WTYT01000005">
    <property type="protein sequence ID" value="MXO66371.1"/>
    <property type="molecule type" value="Genomic_DNA"/>
</dbReference>
<protein>
    <submittedName>
        <fullName evidence="1">Uncharacterized protein</fullName>
    </submittedName>
</protein>
<proteinExistence type="predicted"/>
<dbReference type="AlphaFoldDB" id="A0A6I4T8C5"/>
<gene>
    <name evidence="1" type="ORF">GRI91_11435</name>
</gene>
<accession>A0A6I4T8C5</accession>
<evidence type="ECO:0000313" key="2">
    <source>
        <dbReference type="Proteomes" id="UP000438476"/>
    </source>
</evidence>
<dbReference type="RefSeq" id="WP_160736823.1">
    <property type="nucleotide sequence ID" value="NZ_WTYT01000005.1"/>
</dbReference>
<name>A0A6I4T8C5_9SPHN</name>
<organism evidence="1 2">
    <name type="scientific">Altericroceibacterium endophyticum</name>
    <dbReference type="NCBI Taxonomy" id="1808508"/>
    <lineage>
        <taxon>Bacteria</taxon>
        <taxon>Pseudomonadati</taxon>
        <taxon>Pseudomonadota</taxon>
        <taxon>Alphaproteobacteria</taxon>
        <taxon>Sphingomonadales</taxon>
        <taxon>Erythrobacteraceae</taxon>
        <taxon>Altericroceibacterium</taxon>
    </lineage>
</organism>